<evidence type="ECO:0000259" key="4">
    <source>
        <dbReference type="PROSITE" id="PS51077"/>
    </source>
</evidence>
<dbReference type="Pfam" id="PF09339">
    <property type="entry name" value="HTH_IclR"/>
    <property type="match status" value="1"/>
</dbReference>
<dbReference type="SUPFAM" id="SSF55781">
    <property type="entry name" value="GAF domain-like"/>
    <property type="match status" value="1"/>
</dbReference>
<dbReference type="OrthoDB" id="9791752at2"/>
<organism evidence="6 7">
    <name type="scientific">Cohnella fermenti</name>
    <dbReference type="NCBI Taxonomy" id="2565925"/>
    <lineage>
        <taxon>Bacteria</taxon>
        <taxon>Bacillati</taxon>
        <taxon>Bacillota</taxon>
        <taxon>Bacilli</taxon>
        <taxon>Bacillales</taxon>
        <taxon>Paenibacillaceae</taxon>
        <taxon>Cohnella</taxon>
    </lineage>
</organism>
<dbReference type="PROSITE" id="PS51078">
    <property type="entry name" value="ICLR_ED"/>
    <property type="match status" value="1"/>
</dbReference>
<evidence type="ECO:0000259" key="5">
    <source>
        <dbReference type="PROSITE" id="PS51078"/>
    </source>
</evidence>
<evidence type="ECO:0000256" key="1">
    <source>
        <dbReference type="ARBA" id="ARBA00023015"/>
    </source>
</evidence>
<proteinExistence type="predicted"/>
<evidence type="ECO:0000313" key="7">
    <source>
        <dbReference type="Proteomes" id="UP000310636"/>
    </source>
</evidence>
<dbReference type="PANTHER" id="PTHR30136">
    <property type="entry name" value="HELIX-TURN-HELIX TRANSCRIPTIONAL REGULATOR, ICLR FAMILY"/>
    <property type="match status" value="1"/>
</dbReference>
<dbReference type="AlphaFoldDB" id="A0A4S4BML4"/>
<dbReference type="InterPro" id="IPR036390">
    <property type="entry name" value="WH_DNA-bd_sf"/>
</dbReference>
<dbReference type="SUPFAM" id="SSF46785">
    <property type="entry name" value="Winged helix' DNA-binding domain"/>
    <property type="match status" value="1"/>
</dbReference>
<keyword evidence="3" id="KW-0804">Transcription</keyword>
<feature type="domain" description="HTH iclR-type" evidence="4">
    <location>
        <begin position="16"/>
        <end position="77"/>
    </location>
</feature>
<dbReference type="GO" id="GO:0003700">
    <property type="term" value="F:DNA-binding transcription factor activity"/>
    <property type="evidence" value="ECO:0007669"/>
    <property type="project" value="TreeGrafter"/>
</dbReference>
<protein>
    <submittedName>
        <fullName evidence="6">IclR family transcriptional regulator</fullName>
    </submittedName>
</protein>
<reference evidence="6 7" key="1">
    <citation type="submission" date="2019-04" db="EMBL/GenBank/DDBJ databases">
        <title>Cohnella sp. nov. isolated from preserved vegetables.</title>
        <authorList>
            <person name="Lin S.-Y."/>
            <person name="Hung M.-H."/>
            <person name="Young C.-C."/>
        </authorList>
    </citation>
    <scope>NUCLEOTIDE SEQUENCE [LARGE SCALE GENOMIC DNA]</scope>
    <source>
        <strain evidence="6 7">CC-MHH1044</strain>
    </source>
</reference>
<dbReference type="Gene3D" id="3.30.450.40">
    <property type="match status" value="1"/>
</dbReference>
<name>A0A4S4BML4_9BACL</name>
<keyword evidence="7" id="KW-1185">Reference proteome</keyword>
<evidence type="ECO:0000313" key="6">
    <source>
        <dbReference type="EMBL" id="THF75505.1"/>
    </source>
</evidence>
<dbReference type="InterPro" id="IPR050707">
    <property type="entry name" value="HTH_MetabolicPath_Reg"/>
</dbReference>
<keyword evidence="1" id="KW-0805">Transcription regulation</keyword>
<accession>A0A4S4BML4</accession>
<dbReference type="InterPro" id="IPR005471">
    <property type="entry name" value="Tscrpt_reg_IclR_N"/>
</dbReference>
<dbReference type="Pfam" id="PF01614">
    <property type="entry name" value="IclR_C"/>
    <property type="match status" value="1"/>
</dbReference>
<evidence type="ECO:0000256" key="3">
    <source>
        <dbReference type="ARBA" id="ARBA00023163"/>
    </source>
</evidence>
<dbReference type="Gene3D" id="1.10.10.10">
    <property type="entry name" value="Winged helix-like DNA-binding domain superfamily/Winged helix DNA-binding domain"/>
    <property type="match status" value="1"/>
</dbReference>
<dbReference type="PANTHER" id="PTHR30136:SF24">
    <property type="entry name" value="HTH-TYPE TRANSCRIPTIONAL REPRESSOR ALLR"/>
    <property type="match status" value="1"/>
</dbReference>
<dbReference type="GO" id="GO:0003677">
    <property type="term" value="F:DNA binding"/>
    <property type="evidence" value="ECO:0007669"/>
    <property type="project" value="UniProtKB-KW"/>
</dbReference>
<dbReference type="SMART" id="SM00346">
    <property type="entry name" value="HTH_ICLR"/>
    <property type="match status" value="1"/>
</dbReference>
<dbReference type="InterPro" id="IPR029016">
    <property type="entry name" value="GAF-like_dom_sf"/>
</dbReference>
<keyword evidence="2" id="KW-0238">DNA-binding</keyword>
<dbReference type="InterPro" id="IPR014757">
    <property type="entry name" value="Tscrpt_reg_IclR_C"/>
</dbReference>
<feature type="domain" description="IclR-ED" evidence="5">
    <location>
        <begin position="78"/>
        <end position="261"/>
    </location>
</feature>
<dbReference type="InterPro" id="IPR036388">
    <property type="entry name" value="WH-like_DNA-bd_sf"/>
</dbReference>
<dbReference type="Proteomes" id="UP000310636">
    <property type="component" value="Unassembled WGS sequence"/>
</dbReference>
<sequence length="268" mass="29696">MEDAEVVDSSSKKYTVPSLEKALAIIETLAEHDSPLGVSELCKMVGVPKTSAFFILNTLDQHRYIVKNEEGKYSLGYRFIHLGQSILNKMDIREQAKPFMEELSHDTRFTVHLAVLDQGEALYLEKVESPTFVKFSTYVGQRWPLHVSGVGKALASHLSDRELDRILEEKGLQAKTENTVTSVKEFKSILALARKQGYAVEDEEGEAGIRCIGSSFFSHDGKLTGAISITALRSELPVQDIPLIGEKVRQAASKISQRLGFVPSDVAK</sequence>
<dbReference type="EMBL" id="SSOB01000031">
    <property type="protein sequence ID" value="THF75505.1"/>
    <property type="molecule type" value="Genomic_DNA"/>
</dbReference>
<dbReference type="GO" id="GO:0045892">
    <property type="term" value="P:negative regulation of DNA-templated transcription"/>
    <property type="evidence" value="ECO:0007669"/>
    <property type="project" value="TreeGrafter"/>
</dbReference>
<gene>
    <name evidence="6" type="ORF">E6C55_21930</name>
</gene>
<dbReference type="PROSITE" id="PS51077">
    <property type="entry name" value="HTH_ICLR"/>
    <property type="match status" value="1"/>
</dbReference>
<evidence type="ECO:0000256" key="2">
    <source>
        <dbReference type="ARBA" id="ARBA00023125"/>
    </source>
</evidence>
<comment type="caution">
    <text evidence="6">The sequence shown here is derived from an EMBL/GenBank/DDBJ whole genome shotgun (WGS) entry which is preliminary data.</text>
</comment>